<evidence type="ECO:0000313" key="2">
    <source>
        <dbReference type="Proteomes" id="UP000552700"/>
    </source>
</evidence>
<dbReference type="AlphaFoldDB" id="A0A841JA86"/>
<name>A0A841JA86_9SPHN</name>
<keyword evidence="2" id="KW-1185">Reference proteome</keyword>
<proteinExistence type="predicted"/>
<dbReference type="Proteomes" id="UP000552700">
    <property type="component" value="Unassembled WGS sequence"/>
</dbReference>
<accession>A0A841JA86</accession>
<organism evidence="1 2">
    <name type="scientific">Sphingobium subterraneum</name>
    <dbReference type="NCBI Taxonomy" id="627688"/>
    <lineage>
        <taxon>Bacteria</taxon>
        <taxon>Pseudomonadati</taxon>
        <taxon>Pseudomonadota</taxon>
        <taxon>Alphaproteobacteria</taxon>
        <taxon>Sphingomonadales</taxon>
        <taxon>Sphingomonadaceae</taxon>
        <taxon>Sphingobium</taxon>
    </lineage>
</organism>
<sequence length="406" mass="42982">MFRLPPLGRWLLIPAAVLLGLGAAMLVAQMEGERGVPPIASSGDFEVGGIKVDVAAGTADAARTAGWRLAQRLAWRQLWANTNGGGAPGLSDSQLDQIVSGIEIESEQIGPTRYIASLRVLFDRARAGQILGVSGGGLRSPPLLVIPVLWQGGSAVSFETINEWQKAWARYRTGDSQIDYVRTSGTGPDALLLNAAQTGRRGRNWWRVLLDQYGAADVVIPIARLERQWPGGPVEGQFSARYGPDNMLIGTFSLRVASEADLPKMLDEGVRRINTLYTQALIDGRLRPDPSLVIDEPVNASDLEIENISDAVIETGDAAATGTASFTIQFDTPDVGSVSQGEALVRAIPGVRSAATSSLALGGTSVMQVSFDGTSDMLRTALQARGLNVAGTGSVLRISRKQGGAP</sequence>
<dbReference type="EMBL" id="JACIJP010000005">
    <property type="protein sequence ID" value="MBB6125061.1"/>
    <property type="molecule type" value="Genomic_DNA"/>
</dbReference>
<reference evidence="1 2" key="1">
    <citation type="submission" date="2020-08" db="EMBL/GenBank/DDBJ databases">
        <title>Genomic Encyclopedia of Type Strains, Phase IV (KMG-IV): sequencing the most valuable type-strain genomes for metagenomic binning, comparative biology and taxonomic classification.</title>
        <authorList>
            <person name="Goeker M."/>
        </authorList>
    </citation>
    <scope>NUCLEOTIDE SEQUENCE [LARGE SCALE GENOMIC DNA]</scope>
    <source>
        <strain evidence="1 2">DSM 102255</strain>
    </source>
</reference>
<comment type="caution">
    <text evidence="1">The sequence shown here is derived from an EMBL/GenBank/DDBJ whole genome shotgun (WGS) entry which is preliminary data.</text>
</comment>
<protein>
    <recommendedName>
        <fullName evidence="3">Heavy-metal-associated domain-containing protein</fullName>
    </recommendedName>
</protein>
<evidence type="ECO:0000313" key="1">
    <source>
        <dbReference type="EMBL" id="MBB6125061.1"/>
    </source>
</evidence>
<gene>
    <name evidence="1" type="ORF">FHS92_002818</name>
</gene>
<evidence type="ECO:0008006" key="3">
    <source>
        <dbReference type="Google" id="ProtNLM"/>
    </source>
</evidence>